<name>A0A367X7N3_9PROT</name>
<dbReference type="EMBL" id="JPWI01000001">
    <property type="protein sequence ID" value="RCK49489.1"/>
    <property type="molecule type" value="Genomic_DNA"/>
</dbReference>
<dbReference type="Gene3D" id="2.40.128.130">
    <property type="entry name" value="Autotransporter beta-domain"/>
    <property type="match status" value="1"/>
</dbReference>
<dbReference type="RefSeq" id="WP_114096739.1">
    <property type="nucleotide sequence ID" value="NZ_JPWI01000001.1"/>
</dbReference>
<dbReference type="Proteomes" id="UP000252255">
    <property type="component" value="Unassembled WGS sequence"/>
</dbReference>
<evidence type="ECO:0000313" key="2">
    <source>
        <dbReference type="EMBL" id="RCK49489.1"/>
    </source>
</evidence>
<dbReference type="AlphaFoldDB" id="A0A367X7N3"/>
<evidence type="ECO:0000259" key="1">
    <source>
        <dbReference type="Pfam" id="PF03797"/>
    </source>
</evidence>
<proteinExistence type="predicted"/>
<dbReference type="SUPFAM" id="SSF103515">
    <property type="entry name" value="Autotransporter"/>
    <property type="match status" value="1"/>
</dbReference>
<dbReference type="OrthoDB" id="7316900at2"/>
<dbReference type="InterPro" id="IPR036709">
    <property type="entry name" value="Autotransporte_beta_dom_sf"/>
</dbReference>
<reference evidence="2 3" key="1">
    <citation type="submission" date="2014-07" db="EMBL/GenBank/DDBJ databases">
        <title>Draft genome sequence of Thalassospira profundimaris PR54-5.</title>
        <authorList>
            <person name="Lai Q."/>
            <person name="Shao Z."/>
        </authorList>
    </citation>
    <scope>NUCLEOTIDE SEQUENCE [LARGE SCALE GENOMIC DNA]</scope>
    <source>
        <strain evidence="2 3">PR54-5</strain>
    </source>
</reference>
<sequence>MHWHLKTALAATVCIATAALYHYRGQLPRFVTLAFAGETGARPDSVILRSETLNRADNRRRHMNRLYNKMDNDLYESTISPLLFDDFVDPADETSPSLYLDTDENPTVEVFGGRAALKSLAGKIDFDSAAGTFPTQSRTVRVPISIWVVGNHTDLENRITRSGYDPGLSGDSVSIDSGVDYLVDEGLVVGLGVGWGNTLGESGSRQLRYRESNLALSPYFVARMTDWLNLRGSFSFGKSMISQSAIESPPVNIRYAESLESSTISNSIGFASKYDFGGLPFSLQLDGDMITAHEYVEAARATDGSMIAANTATTRLFDAALEARYRFDLGNHRITPFAGQEETISLLNQDYGRSGSTRYYGGSDYRYDPLNLDLSLTGFREMATDNQPLEGIRSELALTRDLPHSYVTLQPYVTVESTNLYLDTGGGITQSWGAMPGQLSFEVRRKFTYEVRHSDYTGLLTIDFPF</sequence>
<organism evidence="2 3">
    <name type="scientific">Thalassospira profundimaris</name>
    <dbReference type="NCBI Taxonomy" id="502049"/>
    <lineage>
        <taxon>Bacteria</taxon>
        <taxon>Pseudomonadati</taxon>
        <taxon>Pseudomonadota</taxon>
        <taxon>Alphaproteobacteria</taxon>
        <taxon>Rhodospirillales</taxon>
        <taxon>Thalassospiraceae</taxon>
        <taxon>Thalassospira</taxon>
    </lineage>
</organism>
<dbReference type="InterPro" id="IPR005546">
    <property type="entry name" value="Autotransporte_beta"/>
</dbReference>
<protein>
    <recommendedName>
        <fullName evidence="1">Autotransporter domain-containing protein</fullName>
    </recommendedName>
</protein>
<accession>A0A367X7N3</accession>
<comment type="caution">
    <text evidence="2">The sequence shown here is derived from an EMBL/GenBank/DDBJ whole genome shotgun (WGS) entry which is preliminary data.</text>
</comment>
<feature type="domain" description="Autotransporter" evidence="1">
    <location>
        <begin position="159"/>
        <end position="338"/>
    </location>
</feature>
<evidence type="ECO:0000313" key="3">
    <source>
        <dbReference type="Proteomes" id="UP000252255"/>
    </source>
</evidence>
<dbReference type="Pfam" id="PF03797">
    <property type="entry name" value="Autotransporter"/>
    <property type="match status" value="1"/>
</dbReference>
<gene>
    <name evidence="2" type="ORF">TH30_04075</name>
</gene>